<dbReference type="InterPro" id="IPR034122">
    <property type="entry name" value="Retropepsin-like_bacterial"/>
</dbReference>
<dbReference type="Pfam" id="PF13650">
    <property type="entry name" value="Asp_protease_2"/>
    <property type="match status" value="1"/>
</dbReference>
<name>X0VVT5_9ZZZZ</name>
<gene>
    <name evidence="1" type="ORF">S01H1_46027</name>
</gene>
<feature type="non-terminal residue" evidence="1">
    <location>
        <position position="126"/>
    </location>
</feature>
<dbReference type="SUPFAM" id="SSF50630">
    <property type="entry name" value="Acid proteases"/>
    <property type="match status" value="1"/>
</dbReference>
<organism evidence="1">
    <name type="scientific">marine sediment metagenome</name>
    <dbReference type="NCBI Taxonomy" id="412755"/>
    <lineage>
        <taxon>unclassified sequences</taxon>
        <taxon>metagenomes</taxon>
        <taxon>ecological metagenomes</taxon>
    </lineage>
</organism>
<dbReference type="Gene3D" id="2.40.70.10">
    <property type="entry name" value="Acid Proteases"/>
    <property type="match status" value="1"/>
</dbReference>
<dbReference type="CDD" id="cd05483">
    <property type="entry name" value="retropepsin_like_bacteria"/>
    <property type="match status" value="1"/>
</dbReference>
<protein>
    <recommendedName>
        <fullName evidence="2">Peptidase A2 domain-containing protein</fullName>
    </recommendedName>
</protein>
<dbReference type="EMBL" id="BARS01029449">
    <property type="protein sequence ID" value="GAG04646.1"/>
    <property type="molecule type" value="Genomic_DNA"/>
</dbReference>
<dbReference type="InterPro" id="IPR021109">
    <property type="entry name" value="Peptidase_aspartic_dom_sf"/>
</dbReference>
<evidence type="ECO:0000313" key="1">
    <source>
        <dbReference type="EMBL" id="GAG04646.1"/>
    </source>
</evidence>
<reference evidence="1" key="1">
    <citation type="journal article" date="2014" name="Front. Microbiol.">
        <title>High frequency of phylogenetically diverse reductive dehalogenase-homologous genes in deep subseafloor sedimentary metagenomes.</title>
        <authorList>
            <person name="Kawai M."/>
            <person name="Futagami T."/>
            <person name="Toyoda A."/>
            <person name="Takaki Y."/>
            <person name="Nishi S."/>
            <person name="Hori S."/>
            <person name="Arai W."/>
            <person name="Tsubouchi T."/>
            <person name="Morono Y."/>
            <person name="Uchiyama I."/>
            <person name="Ito T."/>
            <person name="Fujiyama A."/>
            <person name="Inagaki F."/>
            <person name="Takami H."/>
        </authorList>
    </citation>
    <scope>NUCLEOTIDE SEQUENCE</scope>
    <source>
        <strain evidence="1">Expedition CK06-06</strain>
    </source>
</reference>
<comment type="caution">
    <text evidence="1">The sequence shown here is derived from an EMBL/GenBank/DDBJ whole genome shotgun (WGS) entry which is preliminary data.</text>
</comment>
<dbReference type="AlphaFoldDB" id="X0VVT5"/>
<accession>X0VVT5</accession>
<proteinExistence type="predicted"/>
<sequence>MQLWLQDKLPFTTVSIAYEGSAIDIPNVLIDTGSASTIMAADIVAAIQIVPLPQDTLRVIRGVGGSEAVFIRRVDYLQVGDRSLPDFEVEVGGMDYGFEINGILGMDFLLQAGAIINLRDMRIGFA</sequence>
<evidence type="ECO:0008006" key="2">
    <source>
        <dbReference type="Google" id="ProtNLM"/>
    </source>
</evidence>